<dbReference type="Pfam" id="PF00560">
    <property type="entry name" value="LRR_1"/>
    <property type="match status" value="1"/>
</dbReference>
<dbReference type="Proteomes" id="UP000186922">
    <property type="component" value="Unassembled WGS sequence"/>
</dbReference>
<keyword evidence="5" id="KW-0812">Transmembrane</keyword>
<feature type="signal peptide" evidence="6">
    <location>
        <begin position="1"/>
        <end position="22"/>
    </location>
</feature>
<dbReference type="SMART" id="SM00369">
    <property type="entry name" value="LRR_TYP"/>
    <property type="match status" value="9"/>
</dbReference>
<organism evidence="8 9">
    <name type="scientific">Ramazzottius varieornatus</name>
    <name type="common">Water bear</name>
    <name type="synonym">Tardigrade</name>
    <dbReference type="NCBI Taxonomy" id="947166"/>
    <lineage>
        <taxon>Eukaryota</taxon>
        <taxon>Metazoa</taxon>
        <taxon>Ecdysozoa</taxon>
        <taxon>Tardigrada</taxon>
        <taxon>Eutardigrada</taxon>
        <taxon>Parachela</taxon>
        <taxon>Hypsibioidea</taxon>
        <taxon>Ramazzottiidae</taxon>
        <taxon>Ramazzottius</taxon>
    </lineage>
</organism>
<reference evidence="8 9" key="1">
    <citation type="journal article" date="2016" name="Nat. Commun.">
        <title>Extremotolerant tardigrade genome and improved radiotolerance of human cultured cells by tardigrade-unique protein.</title>
        <authorList>
            <person name="Hashimoto T."/>
            <person name="Horikawa D.D."/>
            <person name="Saito Y."/>
            <person name="Kuwahara H."/>
            <person name="Kozuka-Hata H."/>
            <person name="Shin-I T."/>
            <person name="Minakuchi Y."/>
            <person name="Ohishi K."/>
            <person name="Motoyama A."/>
            <person name="Aizu T."/>
            <person name="Enomoto A."/>
            <person name="Kondo K."/>
            <person name="Tanaka S."/>
            <person name="Hara Y."/>
            <person name="Koshikawa S."/>
            <person name="Sagara H."/>
            <person name="Miura T."/>
            <person name="Yokobori S."/>
            <person name="Miyagawa K."/>
            <person name="Suzuki Y."/>
            <person name="Kubo T."/>
            <person name="Oyama M."/>
            <person name="Kohara Y."/>
            <person name="Fujiyama A."/>
            <person name="Arakawa K."/>
            <person name="Katayama T."/>
            <person name="Toyoda A."/>
            <person name="Kunieda T."/>
        </authorList>
    </citation>
    <scope>NUCLEOTIDE SEQUENCE [LARGE SCALE GENOMIC DNA]</scope>
    <source>
        <strain evidence="8 9">YOKOZUNA-1</strain>
    </source>
</reference>
<dbReference type="PANTHER" id="PTHR24366:SF168">
    <property type="entry name" value="GH22922P-RELATED"/>
    <property type="match status" value="1"/>
</dbReference>
<protein>
    <recommendedName>
        <fullName evidence="7">LRRCT domain-containing protein</fullName>
    </recommendedName>
</protein>
<dbReference type="InterPro" id="IPR001611">
    <property type="entry name" value="Leu-rich_rpt"/>
</dbReference>
<dbReference type="PANTHER" id="PTHR24366">
    <property type="entry name" value="IG(IMMUNOGLOBULIN) AND LRR(LEUCINE RICH REPEAT) DOMAINS"/>
    <property type="match status" value="1"/>
</dbReference>
<dbReference type="InterPro" id="IPR000483">
    <property type="entry name" value="Cys-rich_flank_reg_C"/>
</dbReference>
<dbReference type="SUPFAM" id="SSF52058">
    <property type="entry name" value="L domain-like"/>
    <property type="match status" value="1"/>
</dbReference>
<keyword evidence="2 6" id="KW-0732">Signal</keyword>
<proteinExistence type="predicted"/>
<dbReference type="AlphaFoldDB" id="A0A1D1V100"/>
<dbReference type="InterPro" id="IPR032675">
    <property type="entry name" value="LRR_dom_sf"/>
</dbReference>
<feature type="region of interest" description="Disordered" evidence="4">
    <location>
        <begin position="586"/>
        <end position="634"/>
    </location>
</feature>
<keyword evidence="1" id="KW-0433">Leucine-rich repeat</keyword>
<dbReference type="STRING" id="947166.A0A1D1V100"/>
<accession>A0A1D1V100</accession>
<keyword evidence="9" id="KW-1185">Reference proteome</keyword>
<dbReference type="InterPro" id="IPR003591">
    <property type="entry name" value="Leu-rich_rpt_typical-subtyp"/>
</dbReference>
<keyword evidence="5" id="KW-1133">Transmembrane helix</keyword>
<evidence type="ECO:0000256" key="1">
    <source>
        <dbReference type="ARBA" id="ARBA00022614"/>
    </source>
</evidence>
<gene>
    <name evidence="8" type="primary">RvY_07130-1</name>
    <name evidence="8" type="synonym">RvY_07130.1</name>
    <name evidence="8" type="ORF">RvY_07130</name>
</gene>
<evidence type="ECO:0000256" key="2">
    <source>
        <dbReference type="ARBA" id="ARBA00022729"/>
    </source>
</evidence>
<dbReference type="Gene3D" id="3.80.10.10">
    <property type="entry name" value="Ribonuclease Inhibitor"/>
    <property type="match status" value="3"/>
</dbReference>
<keyword evidence="5" id="KW-0472">Membrane</keyword>
<evidence type="ECO:0000256" key="4">
    <source>
        <dbReference type="SAM" id="MobiDB-lite"/>
    </source>
</evidence>
<dbReference type="Pfam" id="PF13855">
    <property type="entry name" value="LRR_8"/>
    <property type="match status" value="3"/>
</dbReference>
<feature type="transmembrane region" description="Helical" evidence="5">
    <location>
        <begin position="547"/>
        <end position="569"/>
    </location>
</feature>
<dbReference type="EMBL" id="BDGG01000003">
    <property type="protein sequence ID" value="GAU95529.1"/>
    <property type="molecule type" value="Genomic_DNA"/>
</dbReference>
<evidence type="ECO:0000313" key="8">
    <source>
        <dbReference type="EMBL" id="GAU95529.1"/>
    </source>
</evidence>
<evidence type="ECO:0000313" key="9">
    <source>
        <dbReference type="Proteomes" id="UP000186922"/>
    </source>
</evidence>
<keyword evidence="3" id="KW-0677">Repeat</keyword>
<evidence type="ECO:0000259" key="7">
    <source>
        <dbReference type="SMART" id="SM00082"/>
    </source>
</evidence>
<evidence type="ECO:0000256" key="6">
    <source>
        <dbReference type="SAM" id="SignalP"/>
    </source>
</evidence>
<feature type="chain" id="PRO_5008897904" description="LRRCT domain-containing protein" evidence="6">
    <location>
        <begin position="23"/>
        <end position="634"/>
    </location>
</feature>
<dbReference type="OrthoDB" id="9229163at2759"/>
<dbReference type="SMART" id="SM00082">
    <property type="entry name" value="LRRCT"/>
    <property type="match status" value="1"/>
</dbReference>
<dbReference type="PROSITE" id="PS51450">
    <property type="entry name" value="LRR"/>
    <property type="match status" value="1"/>
</dbReference>
<name>A0A1D1V100_RAMVA</name>
<evidence type="ECO:0000256" key="5">
    <source>
        <dbReference type="SAM" id="Phobius"/>
    </source>
</evidence>
<evidence type="ECO:0000256" key="3">
    <source>
        <dbReference type="ARBA" id="ARBA00022737"/>
    </source>
</evidence>
<sequence>MRRILWSSLFLIFLDFLSVCSALCPPVCVCDIDGAGRKRTRCEGGGINIPGTFDLSQLDADTSVLIIGGSSITKRNTFNLTPLMFQNKRFEEIHLSYSNMDRLPDMLFFYISGTLKVLDLKNNDLRGLGEKNFRNLSRLTHLHLDNNRIVSVYSAMFSYLTNLKVLTMSYNLISDVPQRMGLQLTRLEVFDISHNPLGESNIPEMKQTIPEAFFQDLASLRVLNLKNTSIDSIPWNAIQKSNLNLQEIDLSSNRIPAIQANQLSLVRNLKKVSLGGNPIREIQPGALNGLYLENLDLSGLPATVLNPGVFAQARVFRLDLSNMNLVELNRDVFLPISQDLIGLNVSGNPNLAIRSRMFELLPALKDLSMSGMRKTALPGDFFSYSNAIEELDLSRNGLIGLDDSFFQPLVQLQRLDLSVNQLQRAPMTINTPRIQEIDLSSNDLKSFPDDLVATFSTPASSLQSLKLNNNPWVCDCGVAGLGRWLAPGSMSPGFQKVCIGTGNFTCPTCVQPNNFRGTPLNALPEQLLTTCMPQENRTTASNANIDVIIAVVVCLIVLIIAILLLVLWYRNRLHSYRTYEEKRKDGEAFEQNGDLPDVFEEVPPISKPKNGLPDMQAPPRTIQPVVLPKQQSDV</sequence>
<comment type="caution">
    <text evidence="8">The sequence shown here is derived from an EMBL/GenBank/DDBJ whole genome shotgun (WGS) entry which is preliminary data.</text>
</comment>
<feature type="domain" description="LRRCT" evidence="7">
    <location>
        <begin position="470"/>
        <end position="532"/>
    </location>
</feature>